<proteinExistence type="inferred from homology"/>
<dbReference type="GO" id="GO:0006515">
    <property type="term" value="P:protein quality control for misfolded or incompletely synthesized proteins"/>
    <property type="evidence" value="ECO:0007669"/>
    <property type="project" value="TreeGrafter"/>
</dbReference>
<name>A0A2H0XGC3_UNCKA</name>
<dbReference type="GO" id="GO:0051117">
    <property type="term" value="F:ATPase binding"/>
    <property type="evidence" value="ECO:0007669"/>
    <property type="project" value="TreeGrafter"/>
</dbReference>
<evidence type="ECO:0000256" key="7">
    <source>
        <dbReference type="HAMAP-Rule" id="MF_00444"/>
    </source>
</evidence>
<accession>A0A2H0XGC3</accession>
<dbReference type="InterPro" id="IPR029045">
    <property type="entry name" value="ClpP/crotonase-like_dom_sf"/>
</dbReference>
<evidence type="ECO:0000256" key="9">
    <source>
        <dbReference type="RuleBase" id="RU003567"/>
    </source>
</evidence>
<dbReference type="GO" id="GO:0009368">
    <property type="term" value="C:endopeptidase Clp complex"/>
    <property type="evidence" value="ECO:0007669"/>
    <property type="project" value="TreeGrafter"/>
</dbReference>
<comment type="catalytic activity">
    <reaction evidence="6 7 8">
        <text>Hydrolysis of proteins to small peptides in the presence of ATP and magnesium. alpha-casein is the usual test substrate. In the absence of ATP, only oligopeptides shorter than five residues are hydrolyzed (such as succinyl-Leu-Tyr-|-NHMec, and Leu-Tyr-Leu-|-Tyr-Trp, in which cleavage of the -Tyr-|-Leu- and -Tyr-|-Trp bonds also occurs).</text>
        <dbReference type="EC" id="3.4.21.92"/>
    </reaction>
</comment>
<dbReference type="PANTHER" id="PTHR10381:SF70">
    <property type="entry name" value="ATP-DEPENDENT CLP PROTEASE PROTEOLYTIC SUBUNIT"/>
    <property type="match status" value="1"/>
</dbReference>
<organism evidence="10 11">
    <name type="scientific">candidate division WWE3 bacterium CG08_land_8_20_14_0_20_40_13</name>
    <dbReference type="NCBI Taxonomy" id="1975084"/>
    <lineage>
        <taxon>Bacteria</taxon>
        <taxon>Katanobacteria</taxon>
    </lineage>
</organism>
<dbReference type="EMBL" id="PEYT01000009">
    <property type="protein sequence ID" value="PIS23199.1"/>
    <property type="molecule type" value="Genomic_DNA"/>
</dbReference>
<keyword evidence="4 7" id="KW-0378">Hydrolase</keyword>
<evidence type="ECO:0000256" key="8">
    <source>
        <dbReference type="PROSITE-ProRule" id="PRU10085"/>
    </source>
</evidence>
<dbReference type="GO" id="GO:0004252">
    <property type="term" value="F:serine-type endopeptidase activity"/>
    <property type="evidence" value="ECO:0007669"/>
    <property type="project" value="UniProtKB-UniRule"/>
</dbReference>
<evidence type="ECO:0000256" key="3">
    <source>
        <dbReference type="ARBA" id="ARBA00022670"/>
    </source>
</evidence>
<dbReference type="InterPro" id="IPR001907">
    <property type="entry name" value="ClpP"/>
</dbReference>
<dbReference type="GO" id="GO:0005737">
    <property type="term" value="C:cytoplasm"/>
    <property type="evidence" value="ECO:0007669"/>
    <property type="project" value="UniProtKB-SubCell"/>
</dbReference>
<dbReference type="HAMAP" id="MF_00444">
    <property type="entry name" value="ClpP"/>
    <property type="match status" value="1"/>
</dbReference>
<gene>
    <name evidence="7" type="primary">clpP</name>
    <name evidence="10" type="ORF">COT49_01435</name>
</gene>
<comment type="subcellular location">
    <subcellularLocation>
        <location evidence="7">Cytoplasm</location>
    </subcellularLocation>
</comment>
<dbReference type="Pfam" id="PF00574">
    <property type="entry name" value="CLP_protease"/>
    <property type="match status" value="1"/>
</dbReference>
<sequence length="194" mass="21464">MTNQLIPFVIEKDPKGNERSYDIYSRLLKDRIVFISGGINDAVANTVIAQLLFLQAEDESKDIKIYINSPGGQIYAGLAIYDTIKHLKCPVSTIAVGMAASMGSVLLAAGTKGKRMSLPNSIIHIHQPLGQAGGQASDIEIDAREILRLKELLTEILVLETKQDKEKLKRDMDRDYYMTALQAKAYGIIDKIID</sequence>
<protein>
    <recommendedName>
        <fullName evidence="7 9">ATP-dependent Clp protease proteolytic subunit</fullName>
        <ecNumber evidence="7">3.4.21.92</ecNumber>
    </recommendedName>
    <alternativeName>
        <fullName evidence="7">Endopeptidase Clp</fullName>
    </alternativeName>
</protein>
<keyword evidence="3 7" id="KW-0645">Protease</keyword>
<dbReference type="EC" id="3.4.21.92" evidence="7"/>
<dbReference type="NCBIfam" id="NF001368">
    <property type="entry name" value="PRK00277.1"/>
    <property type="match status" value="1"/>
</dbReference>
<dbReference type="NCBIfam" id="NF009205">
    <property type="entry name" value="PRK12553.1"/>
    <property type="match status" value="1"/>
</dbReference>
<evidence type="ECO:0000256" key="5">
    <source>
        <dbReference type="ARBA" id="ARBA00022825"/>
    </source>
</evidence>
<feature type="active site" evidence="7">
    <location>
        <position position="126"/>
    </location>
</feature>
<evidence type="ECO:0000256" key="4">
    <source>
        <dbReference type="ARBA" id="ARBA00022801"/>
    </source>
</evidence>
<dbReference type="PROSITE" id="PS00381">
    <property type="entry name" value="CLP_PROTEASE_SER"/>
    <property type="match status" value="1"/>
</dbReference>
<keyword evidence="5 7" id="KW-0720">Serine protease</keyword>
<dbReference type="GO" id="GO:0004176">
    <property type="term" value="F:ATP-dependent peptidase activity"/>
    <property type="evidence" value="ECO:0007669"/>
    <property type="project" value="InterPro"/>
</dbReference>
<comment type="similarity">
    <text evidence="1 7 9">Belongs to the peptidase S14 family.</text>
</comment>
<dbReference type="InterPro" id="IPR018215">
    <property type="entry name" value="ClpP_Ser_AS"/>
</dbReference>
<dbReference type="CDD" id="cd07017">
    <property type="entry name" value="S14_ClpP_2"/>
    <property type="match status" value="1"/>
</dbReference>
<comment type="subunit">
    <text evidence="7">Fourteen ClpP subunits assemble into 2 heptameric rings which stack back to back to give a disk-like structure with a central cavity, resembling the structure of eukaryotic proteasomes.</text>
</comment>
<dbReference type="PRINTS" id="PR00127">
    <property type="entry name" value="CLPPROTEASEP"/>
</dbReference>
<feature type="active site" description="Nucleophile" evidence="7">
    <location>
        <position position="101"/>
    </location>
</feature>
<dbReference type="InterPro" id="IPR023562">
    <property type="entry name" value="ClpP/TepA"/>
</dbReference>
<comment type="function">
    <text evidence="7">Cleaves peptides in various proteins in a process that requires ATP hydrolysis. Has a chymotrypsin-like activity. Plays a major role in the degradation of misfolded proteins.</text>
</comment>
<dbReference type="FunFam" id="3.90.226.10:FF:000001">
    <property type="entry name" value="ATP-dependent Clp protease proteolytic subunit"/>
    <property type="match status" value="1"/>
</dbReference>
<evidence type="ECO:0000313" key="11">
    <source>
        <dbReference type="Proteomes" id="UP000230340"/>
    </source>
</evidence>
<feature type="active site" evidence="8">
    <location>
        <position position="101"/>
    </location>
</feature>
<reference evidence="11" key="1">
    <citation type="submission" date="2017-09" db="EMBL/GenBank/DDBJ databases">
        <title>Depth-based differentiation of microbial function through sediment-hosted aquifers and enrichment of novel symbionts in the deep terrestrial subsurface.</title>
        <authorList>
            <person name="Probst A.J."/>
            <person name="Ladd B."/>
            <person name="Jarett J.K."/>
            <person name="Geller-Mcgrath D.E."/>
            <person name="Sieber C.M.K."/>
            <person name="Emerson J.B."/>
            <person name="Anantharaman K."/>
            <person name="Thomas B.C."/>
            <person name="Malmstrom R."/>
            <person name="Stieglmeier M."/>
            <person name="Klingl A."/>
            <person name="Woyke T."/>
            <person name="Ryan C.M."/>
            <person name="Banfield J.F."/>
        </authorList>
    </citation>
    <scope>NUCLEOTIDE SEQUENCE [LARGE SCALE GENOMIC DNA]</scope>
</reference>
<evidence type="ECO:0000256" key="6">
    <source>
        <dbReference type="ARBA" id="ARBA00034021"/>
    </source>
</evidence>
<dbReference type="Gene3D" id="3.90.226.10">
    <property type="entry name" value="2-enoyl-CoA Hydratase, Chain A, domain 1"/>
    <property type="match status" value="1"/>
</dbReference>
<dbReference type="AlphaFoldDB" id="A0A2H0XGC3"/>
<dbReference type="Proteomes" id="UP000230340">
    <property type="component" value="Unassembled WGS sequence"/>
</dbReference>
<evidence type="ECO:0000256" key="2">
    <source>
        <dbReference type="ARBA" id="ARBA00022490"/>
    </source>
</evidence>
<keyword evidence="2 7" id="KW-0963">Cytoplasm</keyword>
<evidence type="ECO:0000313" key="10">
    <source>
        <dbReference type="EMBL" id="PIS23199.1"/>
    </source>
</evidence>
<evidence type="ECO:0000256" key="1">
    <source>
        <dbReference type="ARBA" id="ARBA00007039"/>
    </source>
</evidence>
<dbReference type="SUPFAM" id="SSF52096">
    <property type="entry name" value="ClpP/crotonase"/>
    <property type="match status" value="1"/>
</dbReference>
<comment type="caution">
    <text evidence="10">The sequence shown here is derived from an EMBL/GenBank/DDBJ whole genome shotgun (WGS) entry which is preliminary data.</text>
</comment>
<dbReference type="PANTHER" id="PTHR10381">
    <property type="entry name" value="ATP-DEPENDENT CLP PROTEASE PROTEOLYTIC SUBUNIT"/>
    <property type="match status" value="1"/>
</dbReference>